<comment type="caution">
    <text evidence="1">The sequence shown here is derived from an EMBL/GenBank/DDBJ whole genome shotgun (WGS) entry which is preliminary data.</text>
</comment>
<sequence>MTTFHLSEGEISSPITLPFCPSTLVASRIDGDCDIGRAICRNPAFESNSVSTTQVQSSATFSTSFDLQLRFCTHATSPDWFLTTTI</sequence>
<dbReference type="Proteomes" id="UP000784294">
    <property type="component" value="Unassembled WGS sequence"/>
</dbReference>
<organism evidence="1 2">
    <name type="scientific">Protopolystoma xenopodis</name>
    <dbReference type="NCBI Taxonomy" id="117903"/>
    <lineage>
        <taxon>Eukaryota</taxon>
        <taxon>Metazoa</taxon>
        <taxon>Spiralia</taxon>
        <taxon>Lophotrochozoa</taxon>
        <taxon>Platyhelminthes</taxon>
        <taxon>Monogenea</taxon>
        <taxon>Polyopisthocotylea</taxon>
        <taxon>Polystomatidea</taxon>
        <taxon>Polystomatidae</taxon>
        <taxon>Protopolystoma</taxon>
    </lineage>
</organism>
<reference evidence="1" key="1">
    <citation type="submission" date="2018-11" db="EMBL/GenBank/DDBJ databases">
        <authorList>
            <consortium name="Pathogen Informatics"/>
        </authorList>
    </citation>
    <scope>NUCLEOTIDE SEQUENCE</scope>
</reference>
<accession>A0A3S5A818</accession>
<evidence type="ECO:0000313" key="1">
    <source>
        <dbReference type="EMBL" id="VEL30233.1"/>
    </source>
</evidence>
<dbReference type="EMBL" id="CAAALY010110596">
    <property type="protein sequence ID" value="VEL30233.1"/>
    <property type="molecule type" value="Genomic_DNA"/>
</dbReference>
<proteinExistence type="predicted"/>
<gene>
    <name evidence="1" type="ORF">PXEA_LOCUS23673</name>
</gene>
<protein>
    <submittedName>
        <fullName evidence="1">Uncharacterized protein</fullName>
    </submittedName>
</protein>
<keyword evidence="2" id="KW-1185">Reference proteome</keyword>
<evidence type="ECO:0000313" key="2">
    <source>
        <dbReference type="Proteomes" id="UP000784294"/>
    </source>
</evidence>
<name>A0A3S5A818_9PLAT</name>
<dbReference type="AlphaFoldDB" id="A0A3S5A818"/>